<dbReference type="PANTHER" id="PTHR43298">
    <property type="entry name" value="MULTIDRUG RESISTANCE PROTEIN NORM-RELATED"/>
    <property type="match status" value="1"/>
</dbReference>
<dbReference type="GO" id="GO:0005886">
    <property type="term" value="C:plasma membrane"/>
    <property type="evidence" value="ECO:0007669"/>
    <property type="project" value="UniProtKB-SubCell"/>
</dbReference>
<evidence type="ECO:0000256" key="2">
    <source>
        <dbReference type="ARBA" id="ARBA00004651"/>
    </source>
</evidence>
<dbReference type="GO" id="GO:0042910">
    <property type="term" value="F:xenobiotic transmembrane transporter activity"/>
    <property type="evidence" value="ECO:0007669"/>
    <property type="project" value="InterPro"/>
</dbReference>
<feature type="transmembrane region" description="Helical" evidence="13">
    <location>
        <begin position="272"/>
        <end position="292"/>
    </location>
</feature>
<dbReference type="GO" id="GO:0006811">
    <property type="term" value="P:monoatomic ion transport"/>
    <property type="evidence" value="ECO:0007669"/>
    <property type="project" value="UniProtKB-KW"/>
</dbReference>
<accession>A0A8A7KQ64</accession>
<evidence type="ECO:0000256" key="7">
    <source>
        <dbReference type="ARBA" id="ARBA00022475"/>
    </source>
</evidence>
<comment type="function">
    <text evidence="1">Multidrug efflux pump.</text>
</comment>
<feature type="transmembrane region" description="Helical" evidence="13">
    <location>
        <begin position="186"/>
        <end position="206"/>
    </location>
</feature>
<dbReference type="Proteomes" id="UP000665020">
    <property type="component" value="Chromosome"/>
</dbReference>
<dbReference type="InterPro" id="IPR002528">
    <property type="entry name" value="MATE_fam"/>
</dbReference>
<gene>
    <name evidence="14" type="ORF">GM661_07250</name>
</gene>
<evidence type="ECO:0000313" key="14">
    <source>
        <dbReference type="EMBL" id="QTL99942.1"/>
    </source>
</evidence>
<evidence type="ECO:0000256" key="3">
    <source>
        <dbReference type="ARBA" id="ARBA00010199"/>
    </source>
</evidence>
<sequence>MFSDKDLKWLIIPLVIEQFLAVTVGMADIIMISGAGEIAVSGVSLVDTINILLINIFAALATGGAVISAQYLGKKDRKTACISANQLLLVSGTISIGIMFFALIGNKIILNVIFGQVDSAIMKNAQIYFFLSSLSYPFLSVYNSSAALFRAMGNSRISMFTSLCMNIINIFGNAILIYGFGMGVEGVGIATLISRIVAAIIMLVLIRIPTYDIYIESFCLKFDFQIIKQILQIGIPNSLENSMFQVGKILVMSLVASFGTVAIAANAVSNTIAGFAVIPGMATGLSLITIIGQCVGANDYKQAVYYTKKIMKITFAALAIINCFIIIFVPAIVSIYKLSDETTNLTIQIIRYYSICCIFIWPLSFTLPNTLRAANDVKFTMIIAIISMWTWRIGFSYILGNTFGLGVFGIWVAMTIDWLFRGICLTGRFFKGTWKDKEIISRIKSDTF</sequence>
<evidence type="ECO:0000256" key="11">
    <source>
        <dbReference type="ARBA" id="ARBA00023136"/>
    </source>
</evidence>
<feature type="transmembrane region" description="Helical" evidence="13">
    <location>
        <begin position="52"/>
        <end position="72"/>
    </location>
</feature>
<proteinExistence type="inferred from homology"/>
<dbReference type="InterPro" id="IPR048279">
    <property type="entry name" value="MdtK-like"/>
</dbReference>
<keyword evidence="10" id="KW-0406">Ion transport</keyword>
<keyword evidence="5" id="KW-0813">Transport</keyword>
<evidence type="ECO:0000256" key="4">
    <source>
        <dbReference type="ARBA" id="ARBA00020268"/>
    </source>
</evidence>
<dbReference type="CDD" id="cd13137">
    <property type="entry name" value="MATE_NorM_like"/>
    <property type="match status" value="1"/>
</dbReference>
<keyword evidence="7" id="KW-1003">Cell membrane</keyword>
<evidence type="ECO:0000256" key="6">
    <source>
        <dbReference type="ARBA" id="ARBA00022449"/>
    </source>
</evidence>
<organism evidence="14 15">
    <name type="scientific">Iocasia fonsfrigidae</name>
    <dbReference type="NCBI Taxonomy" id="2682810"/>
    <lineage>
        <taxon>Bacteria</taxon>
        <taxon>Bacillati</taxon>
        <taxon>Bacillota</taxon>
        <taxon>Clostridia</taxon>
        <taxon>Halanaerobiales</taxon>
        <taxon>Halanaerobiaceae</taxon>
        <taxon>Iocasia</taxon>
    </lineage>
</organism>
<dbReference type="KEGG" id="ifn:GM661_07250"/>
<evidence type="ECO:0000256" key="5">
    <source>
        <dbReference type="ARBA" id="ARBA00022448"/>
    </source>
</evidence>
<evidence type="ECO:0000256" key="8">
    <source>
        <dbReference type="ARBA" id="ARBA00022692"/>
    </source>
</evidence>
<dbReference type="GO" id="GO:0015297">
    <property type="term" value="F:antiporter activity"/>
    <property type="evidence" value="ECO:0007669"/>
    <property type="project" value="UniProtKB-KW"/>
</dbReference>
<reference evidence="14" key="1">
    <citation type="submission" date="2019-12" db="EMBL/GenBank/DDBJ databases">
        <authorList>
            <person name="zhang j."/>
            <person name="sun C.M."/>
        </authorList>
    </citation>
    <scope>NUCLEOTIDE SEQUENCE</scope>
    <source>
        <strain evidence="14">NS-1</strain>
    </source>
</reference>
<keyword evidence="11 13" id="KW-0472">Membrane</keyword>
<evidence type="ECO:0000256" key="1">
    <source>
        <dbReference type="ARBA" id="ARBA00003408"/>
    </source>
</evidence>
<evidence type="ECO:0000256" key="12">
    <source>
        <dbReference type="ARBA" id="ARBA00031636"/>
    </source>
</evidence>
<evidence type="ECO:0000313" key="15">
    <source>
        <dbReference type="Proteomes" id="UP000665020"/>
    </source>
</evidence>
<dbReference type="EMBL" id="CP046640">
    <property type="protein sequence ID" value="QTL99942.1"/>
    <property type="molecule type" value="Genomic_DNA"/>
</dbReference>
<evidence type="ECO:0000256" key="10">
    <source>
        <dbReference type="ARBA" id="ARBA00023065"/>
    </source>
</evidence>
<keyword evidence="8 13" id="KW-0812">Transmembrane</keyword>
<dbReference type="AlphaFoldDB" id="A0A8A7KQ64"/>
<dbReference type="Pfam" id="PF01554">
    <property type="entry name" value="MatE"/>
    <property type="match status" value="2"/>
</dbReference>
<feature type="transmembrane region" description="Helical" evidence="13">
    <location>
        <begin position="125"/>
        <end position="145"/>
    </location>
</feature>
<dbReference type="PANTHER" id="PTHR43298:SF2">
    <property type="entry name" value="FMN_FAD EXPORTER YEEO-RELATED"/>
    <property type="match status" value="1"/>
</dbReference>
<comment type="similarity">
    <text evidence="3">Belongs to the multi antimicrobial extrusion (MATE) (TC 2.A.66.1) family.</text>
</comment>
<dbReference type="InterPro" id="IPR050222">
    <property type="entry name" value="MATE_MdtK"/>
</dbReference>
<keyword evidence="15" id="KW-1185">Reference proteome</keyword>
<dbReference type="RefSeq" id="WP_230869770.1">
    <property type="nucleotide sequence ID" value="NZ_CP046640.1"/>
</dbReference>
<feature type="transmembrane region" description="Helical" evidence="13">
    <location>
        <begin position="157"/>
        <end position="180"/>
    </location>
</feature>
<feature type="transmembrane region" description="Helical" evidence="13">
    <location>
        <begin position="349"/>
        <end position="367"/>
    </location>
</feature>
<evidence type="ECO:0000256" key="9">
    <source>
        <dbReference type="ARBA" id="ARBA00022989"/>
    </source>
</evidence>
<evidence type="ECO:0000256" key="13">
    <source>
        <dbReference type="SAM" id="Phobius"/>
    </source>
</evidence>
<feature type="transmembrane region" description="Helical" evidence="13">
    <location>
        <begin position="84"/>
        <end position="105"/>
    </location>
</feature>
<protein>
    <recommendedName>
        <fullName evidence="4">Probable multidrug resistance protein NorM</fullName>
    </recommendedName>
    <alternativeName>
        <fullName evidence="12">Multidrug-efflux transporter</fullName>
    </alternativeName>
</protein>
<feature type="transmembrane region" description="Helical" evidence="13">
    <location>
        <begin position="313"/>
        <end position="337"/>
    </location>
</feature>
<dbReference type="NCBIfam" id="TIGR00797">
    <property type="entry name" value="matE"/>
    <property type="match status" value="1"/>
</dbReference>
<keyword evidence="6" id="KW-0050">Antiport</keyword>
<dbReference type="PIRSF" id="PIRSF006603">
    <property type="entry name" value="DinF"/>
    <property type="match status" value="1"/>
</dbReference>
<feature type="transmembrane region" description="Helical" evidence="13">
    <location>
        <begin position="249"/>
        <end position="266"/>
    </location>
</feature>
<keyword evidence="9 13" id="KW-1133">Transmembrane helix</keyword>
<comment type="subcellular location">
    <subcellularLocation>
        <location evidence="2">Cell membrane</location>
        <topology evidence="2">Multi-pass membrane protein</topology>
    </subcellularLocation>
</comment>
<feature type="transmembrane region" description="Helical" evidence="13">
    <location>
        <begin position="9"/>
        <end position="32"/>
    </location>
</feature>
<name>A0A8A7KQ64_9FIRM</name>